<keyword evidence="3" id="KW-0493">Microtubule</keyword>
<dbReference type="PANTHER" id="PTHR21500:SF0">
    <property type="entry name" value="TUBULIN-SPECIFIC CHAPERONE A"/>
    <property type="match status" value="1"/>
</dbReference>
<dbReference type="Proteomes" id="UP000262825">
    <property type="component" value="Unassembled WGS sequence"/>
</dbReference>
<comment type="subcellular location">
    <subcellularLocation>
        <location evidence="3">Cytoplasm</location>
        <location evidence="3">Cytoskeleton</location>
    </subcellularLocation>
</comment>
<proteinExistence type="inferred from homology"/>
<keyword evidence="3" id="KW-0963">Cytoplasm</keyword>
<evidence type="ECO:0000256" key="1">
    <source>
        <dbReference type="ARBA" id="ARBA00006806"/>
    </source>
</evidence>
<evidence type="ECO:0000313" key="5">
    <source>
        <dbReference type="Proteomes" id="UP000262825"/>
    </source>
</evidence>
<dbReference type="Pfam" id="PF02970">
    <property type="entry name" value="TBCA"/>
    <property type="match status" value="1"/>
</dbReference>
<comment type="subunit">
    <text evidence="3">Supercomplex made of cofactors A to E. Cofactors A and D function by capturing and stabilizing tubulin in a quasi-native conformation. Cofactor E binds to the cofactor D-tubulin complex; interaction with cofactor C then causes the release of tubulin polypeptides that are committed to the native state.</text>
</comment>
<dbReference type="GO" id="GO:0007023">
    <property type="term" value="P:post-chaperonin tubulin folding pathway"/>
    <property type="evidence" value="ECO:0007669"/>
    <property type="project" value="UniProtKB-UniRule"/>
</dbReference>
<reference evidence="5" key="1">
    <citation type="submission" date="2018-06" db="EMBL/GenBank/DDBJ databases">
        <authorList>
            <person name="Guldener U."/>
        </authorList>
    </citation>
    <scope>NUCLEOTIDE SEQUENCE [LARGE SCALE GENOMIC DNA]</scope>
    <source>
        <strain evidence="5">UTAD17</strain>
    </source>
</reference>
<comment type="similarity">
    <text evidence="1 3">Belongs to the TBCA family.</text>
</comment>
<dbReference type="EMBL" id="UFAJ01000005">
    <property type="protein sequence ID" value="SSD58318.1"/>
    <property type="molecule type" value="Genomic_DNA"/>
</dbReference>
<dbReference type="InterPro" id="IPR004226">
    <property type="entry name" value="TBCA"/>
</dbReference>
<evidence type="ECO:0000256" key="3">
    <source>
        <dbReference type="RuleBase" id="RU364030"/>
    </source>
</evidence>
<dbReference type="AlphaFoldDB" id="A0A376B0W6"/>
<organism evidence="4 5">
    <name type="scientific">Saccharomycodes ludwigii</name>
    <dbReference type="NCBI Taxonomy" id="36035"/>
    <lineage>
        <taxon>Eukaryota</taxon>
        <taxon>Fungi</taxon>
        <taxon>Dikarya</taxon>
        <taxon>Ascomycota</taxon>
        <taxon>Saccharomycotina</taxon>
        <taxon>Saccharomycetes</taxon>
        <taxon>Saccharomycodales</taxon>
        <taxon>Saccharomycodaceae</taxon>
        <taxon>Saccharomycodes</taxon>
    </lineage>
</organism>
<dbReference type="VEuPathDB" id="FungiDB:SCODWIG_00079"/>
<dbReference type="OrthoDB" id="296187at2759"/>
<accession>A0A376B0W6</accession>
<evidence type="ECO:0000256" key="2">
    <source>
        <dbReference type="ARBA" id="ARBA00023186"/>
    </source>
</evidence>
<keyword evidence="2 3" id="KW-0143">Chaperone</keyword>
<sequence length="123" mass="14500">MPPSKLVIKIRSLERLLKEQDYYKNELLQQQKIVNDLKDNPESDPYDLKKQIEVLKDTERIFPTLYNKIDEFKQDLTNYLESNITSTNNVTSTGSIDENEYNAWKSKIDQVLKESEESIKNID</sequence>
<evidence type="ECO:0000313" key="4">
    <source>
        <dbReference type="EMBL" id="SSD58318.1"/>
    </source>
</evidence>
<dbReference type="GO" id="GO:0048487">
    <property type="term" value="F:beta-tubulin binding"/>
    <property type="evidence" value="ECO:0007669"/>
    <property type="project" value="InterPro"/>
</dbReference>
<protein>
    <recommendedName>
        <fullName evidence="3">Tubulin-specific chaperone A</fullName>
    </recommendedName>
</protein>
<gene>
    <name evidence="4" type="ORF">SCODWIG_00079</name>
</gene>
<keyword evidence="3" id="KW-0206">Cytoskeleton</keyword>
<dbReference type="SUPFAM" id="SSF46988">
    <property type="entry name" value="Tubulin chaperone cofactor A"/>
    <property type="match status" value="1"/>
</dbReference>
<dbReference type="GO" id="GO:0005829">
    <property type="term" value="C:cytosol"/>
    <property type="evidence" value="ECO:0007669"/>
    <property type="project" value="TreeGrafter"/>
</dbReference>
<dbReference type="PANTHER" id="PTHR21500">
    <property type="entry name" value="TUBULIN-SPECIFIC CHAPERONE A"/>
    <property type="match status" value="1"/>
</dbReference>
<dbReference type="GO" id="GO:0007021">
    <property type="term" value="P:tubulin complex assembly"/>
    <property type="evidence" value="ECO:0007669"/>
    <property type="project" value="UniProtKB-UniRule"/>
</dbReference>
<dbReference type="Gene3D" id="1.20.58.90">
    <property type="match status" value="1"/>
</dbReference>
<dbReference type="InterPro" id="IPR036126">
    <property type="entry name" value="TBCA_sf"/>
</dbReference>
<dbReference type="GO" id="GO:0005874">
    <property type="term" value="C:microtubule"/>
    <property type="evidence" value="ECO:0007669"/>
    <property type="project" value="UniProtKB-KW"/>
</dbReference>
<keyword evidence="5" id="KW-1185">Reference proteome</keyword>
<name>A0A376B0W6_9ASCO</name>